<accession>A0A098S7D0</accession>
<organism evidence="2 3">
    <name type="scientific">Phaeodactylibacter xiamenensis</name>
    <dbReference type="NCBI Taxonomy" id="1524460"/>
    <lineage>
        <taxon>Bacteria</taxon>
        <taxon>Pseudomonadati</taxon>
        <taxon>Bacteroidota</taxon>
        <taxon>Saprospiria</taxon>
        <taxon>Saprospirales</taxon>
        <taxon>Haliscomenobacteraceae</taxon>
        <taxon>Phaeodactylibacter</taxon>
    </lineage>
</organism>
<dbReference type="Pfam" id="PF08570">
    <property type="entry name" value="DUF1761"/>
    <property type="match status" value="1"/>
</dbReference>
<keyword evidence="1" id="KW-0472">Membrane</keyword>
<evidence type="ECO:0000256" key="1">
    <source>
        <dbReference type="SAM" id="Phobius"/>
    </source>
</evidence>
<evidence type="ECO:0008006" key="4">
    <source>
        <dbReference type="Google" id="ProtNLM"/>
    </source>
</evidence>
<dbReference type="STRING" id="1524460.IX84_13500"/>
<dbReference type="Proteomes" id="UP000029736">
    <property type="component" value="Unassembled WGS sequence"/>
</dbReference>
<dbReference type="AlphaFoldDB" id="A0A098S7D0"/>
<sequence>MEINWIAIAVSALIPLVIGAIWYNPKVLGKAWMQASGVTEEQVQTGNMLVIFGLTYVFGLLASLTLSFLVVHQGHLYSILVNEPGFGEEGSDIMRYIGDFMTNYGDNFRTFKHGAFHGLMTGITFALPIIAIIAQFERRPWKYIWIHAGYWALTLMLMGAVISGWQ</sequence>
<dbReference type="InterPro" id="IPR013879">
    <property type="entry name" value="DUF1761"/>
</dbReference>
<comment type="caution">
    <text evidence="2">The sequence shown here is derived from an EMBL/GenBank/DDBJ whole genome shotgun (WGS) entry which is preliminary data.</text>
</comment>
<evidence type="ECO:0000313" key="3">
    <source>
        <dbReference type="Proteomes" id="UP000029736"/>
    </source>
</evidence>
<keyword evidence="1" id="KW-1133">Transmembrane helix</keyword>
<feature type="transmembrane region" description="Helical" evidence="1">
    <location>
        <begin position="46"/>
        <end position="71"/>
    </location>
</feature>
<feature type="transmembrane region" description="Helical" evidence="1">
    <location>
        <begin position="143"/>
        <end position="165"/>
    </location>
</feature>
<gene>
    <name evidence="2" type="ORF">IX84_13500</name>
</gene>
<feature type="transmembrane region" description="Helical" evidence="1">
    <location>
        <begin position="6"/>
        <end position="25"/>
    </location>
</feature>
<name>A0A098S7D0_9BACT</name>
<dbReference type="OrthoDB" id="333057at2"/>
<dbReference type="EMBL" id="JPOS01000034">
    <property type="protein sequence ID" value="KGE87563.1"/>
    <property type="molecule type" value="Genomic_DNA"/>
</dbReference>
<reference evidence="2 3" key="1">
    <citation type="journal article" date="2014" name="Int. J. Syst. Evol. Microbiol.">
        <title>Phaeodactylibacter xiamenensis gen. nov., sp. nov., a member of the family Saprospiraceae isolated from the marine alga Phaeodactylum tricornutum.</title>
        <authorList>
            <person name="Chen Z.Jr."/>
            <person name="Lei X."/>
            <person name="Lai Q."/>
            <person name="Li Y."/>
            <person name="Zhang B."/>
            <person name="Zhang J."/>
            <person name="Zhang H."/>
            <person name="Yang L."/>
            <person name="Zheng W."/>
            <person name="Tian Y."/>
            <person name="Yu Z."/>
            <person name="Xu H.Jr."/>
            <person name="Zheng T."/>
        </authorList>
    </citation>
    <scope>NUCLEOTIDE SEQUENCE [LARGE SCALE GENOMIC DNA]</scope>
    <source>
        <strain evidence="2 3">KD52</strain>
    </source>
</reference>
<feature type="transmembrane region" description="Helical" evidence="1">
    <location>
        <begin position="115"/>
        <end position="136"/>
    </location>
</feature>
<protein>
    <recommendedName>
        <fullName evidence="4">DUF1761 domain-containing protein</fullName>
    </recommendedName>
</protein>
<keyword evidence="3" id="KW-1185">Reference proteome</keyword>
<evidence type="ECO:0000313" key="2">
    <source>
        <dbReference type="EMBL" id="KGE87563.1"/>
    </source>
</evidence>
<keyword evidence="1" id="KW-0812">Transmembrane</keyword>
<dbReference type="RefSeq" id="WP_044221223.1">
    <property type="nucleotide sequence ID" value="NZ_JBKAGJ010000020.1"/>
</dbReference>
<proteinExistence type="predicted"/>